<sequence length="68" mass="7566">MCNYSITCPFFLTGGNNSMTLPALNKARGCVILLLTKNHHIPTPALSRRCALYSLYDLTIVDTRYVST</sequence>
<proteinExistence type="predicted"/>
<protein>
    <submittedName>
        <fullName evidence="1">SFRICE_026730</fullName>
    </submittedName>
</protein>
<dbReference type="AlphaFoldDB" id="A0A2H1WPE1"/>
<reference evidence="1" key="1">
    <citation type="submission" date="2016-07" db="EMBL/GenBank/DDBJ databases">
        <authorList>
            <person name="Bretaudeau A."/>
        </authorList>
    </citation>
    <scope>NUCLEOTIDE SEQUENCE</scope>
    <source>
        <strain evidence="1">Rice</strain>
        <tissue evidence="1">Whole body</tissue>
    </source>
</reference>
<evidence type="ECO:0000313" key="1">
    <source>
        <dbReference type="EMBL" id="SOQ54941.1"/>
    </source>
</evidence>
<accession>A0A2H1WPE1</accession>
<organism evidence="1">
    <name type="scientific">Spodoptera frugiperda</name>
    <name type="common">Fall armyworm</name>
    <dbReference type="NCBI Taxonomy" id="7108"/>
    <lineage>
        <taxon>Eukaryota</taxon>
        <taxon>Metazoa</taxon>
        <taxon>Ecdysozoa</taxon>
        <taxon>Arthropoda</taxon>
        <taxon>Hexapoda</taxon>
        <taxon>Insecta</taxon>
        <taxon>Pterygota</taxon>
        <taxon>Neoptera</taxon>
        <taxon>Endopterygota</taxon>
        <taxon>Lepidoptera</taxon>
        <taxon>Glossata</taxon>
        <taxon>Ditrysia</taxon>
        <taxon>Noctuoidea</taxon>
        <taxon>Noctuidae</taxon>
        <taxon>Amphipyrinae</taxon>
        <taxon>Spodoptera</taxon>
    </lineage>
</organism>
<dbReference type="EMBL" id="ODYU01010085">
    <property type="protein sequence ID" value="SOQ54941.1"/>
    <property type="molecule type" value="Genomic_DNA"/>
</dbReference>
<name>A0A2H1WPE1_SPOFR</name>
<gene>
    <name evidence="1" type="ORF">SFRICE_026730</name>
</gene>